<proteinExistence type="predicted"/>
<evidence type="ECO:0000256" key="1">
    <source>
        <dbReference type="SAM" id="Phobius"/>
    </source>
</evidence>
<protein>
    <recommendedName>
        <fullName evidence="4">PH domain-containing protein</fullName>
    </recommendedName>
</protein>
<gene>
    <name evidence="2" type="ORF">SAMN05444359_10777</name>
</gene>
<dbReference type="RefSeq" id="WP_090167155.1">
    <property type="nucleotide sequence ID" value="NZ_FOFB01000007.1"/>
</dbReference>
<feature type="transmembrane region" description="Helical" evidence="1">
    <location>
        <begin position="16"/>
        <end position="33"/>
    </location>
</feature>
<dbReference type="OrthoDB" id="1494008at2"/>
<dbReference type="Proteomes" id="UP000199021">
    <property type="component" value="Unassembled WGS sequence"/>
</dbReference>
<evidence type="ECO:0000313" key="2">
    <source>
        <dbReference type="EMBL" id="SEQ25010.1"/>
    </source>
</evidence>
<dbReference type="AlphaFoldDB" id="A0A1H9EH05"/>
<reference evidence="3" key="1">
    <citation type="submission" date="2016-10" db="EMBL/GenBank/DDBJ databases">
        <authorList>
            <person name="Varghese N."/>
            <person name="Submissions S."/>
        </authorList>
    </citation>
    <scope>NUCLEOTIDE SEQUENCE [LARGE SCALE GENOMIC DNA]</scope>
    <source>
        <strain evidence="3">DSM 24740</strain>
    </source>
</reference>
<feature type="transmembrane region" description="Helical" evidence="1">
    <location>
        <begin position="45"/>
        <end position="62"/>
    </location>
</feature>
<dbReference type="EMBL" id="FOFB01000007">
    <property type="protein sequence ID" value="SEQ25010.1"/>
    <property type="molecule type" value="Genomic_DNA"/>
</dbReference>
<name>A0A1H9EH05_9BACT</name>
<dbReference type="InParanoid" id="A0A1H9EH05"/>
<evidence type="ECO:0000313" key="3">
    <source>
        <dbReference type="Proteomes" id="UP000199021"/>
    </source>
</evidence>
<evidence type="ECO:0008006" key="4">
    <source>
        <dbReference type="Google" id="ProtNLM"/>
    </source>
</evidence>
<keyword evidence="1" id="KW-1133">Transmembrane helix</keyword>
<accession>A0A1H9EH05</accession>
<organism evidence="2 3">
    <name type="scientific">Neolewinella agarilytica</name>
    <dbReference type="NCBI Taxonomy" id="478744"/>
    <lineage>
        <taxon>Bacteria</taxon>
        <taxon>Pseudomonadati</taxon>
        <taxon>Bacteroidota</taxon>
        <taxon>Saprospiria</taxon>
        <taxon>Saprospirales</taxon>
        <taxon>Lewinellaceae</taxon>
        <taxon>Neolewinella</taxon>
    </lineage>
</organism>
<keyword evidence="3" id="KW-1185">Reference proteome</keyword>
<keyword evidence="1" id="KW-0812">Transmembrane</keyword>
<dbReference type="STRING" id="478744.SAMN05444359_10777"/>
<sequence length="164" mass="18417">MATLIYKEKQRYNDKMTLSLLIIGTIAAVYGLVSTVFNNMEAGKAIAYTLIALSLGGILWFLRRLQLKVVVNDKKIKYKLAPLHDSSRKISWENVESCKIVKTPLLAPNHGSKHHFGGEKRLTFYGRNGLSIRTKDGQNFFIGVKDVDSLRSALKGHELLLEKA</sequence>
<keyword evidence="1" id="KW-0472">Membrane</keyword>